<evidence type="ECO:0000313" key="2">
    <source>
        <dbReference type="Proteomes" id="UP000199258"/>
    </source>
</evidence>
<protein>
    <submittedName>
        <fullName evidence="1">Uncharacterized protein</fullName>
    </submittedName>
</protein>
<sequence>MSYNSKIDPTEPFPEDLSTLDDCALHVLNSKVHRELDAEYLHGGAEMETEFRRDELTEELNRRVANEHRRGLSGTVSYLEHAI</sequence>
<dbReference type="EMBL" id="FNDT01000006">
    <property type="protein sequence ID" value="SDI10404.1"/>
    <property type="molecule type" value="Genomic_DNA"/>
</dbReference>
<organism evidence="1 2">
    <name type="scientific">Arthrobacter subterraneus</name>
    <dbReference type="NCBI Taxonomy" id="335973"/>
    <lineage>
        <taxon>Bacteria</taxon>
        <taxon>Bacillati</taxon>
        <taxon>Actinomycetota</taxon>
        <taxon>Actinomycetes</taxon>
        <taxon>Micrococcales</taxon>
        <taxon>Micrococcaceae</taxon>
        <taxon>Arthrobacter</taxon>
    </lineage>
</organism>
<keyword evidence="2" id="KW-1185">Reference proteome</keyword>
<evidence type="ECO:0000313" key="1">
    <source>
        <dbReference type="EMBL" id="SDI10404.1"/>
    </source>
</evidence>
<dbReference type="OrthoDB" id="4954900at2"/>
<gene>
    <name evidence="1" type="ORF">SAMN04488693_10634</name>
</gene>
<proteinExistence type="predicted"/>
<name>A0A1G8HUV6_9MICC</name>
<accession>A0A1G8HUV6</accession>
<dbReference type="AlphaFoldDB" id="A0A1G8HUV6"/>
<reference evidence="1 2" key="1">
    <citation type="submission" date="2016-10" db="EMBL/GenBank/DDBJ databases">
        <authorList>
            <person name="de Groot N.N."/>
        </authorList>
    </citation>
    <scope>NUCLEOTIDE SEQUENCE [LARGE SCALE GENOMIC DNA]</scope>
    <source>
        <strain evidence="1 2">NP_1H</strain>
    </source>
</reference>
<dbReference type="RefSeq" id="WP_090585950.1">
    <property type="nucleotide sequence ID" value="NZ_FNDT01000006.1"/>
</dbReference>
<dbReference type="Proteomes" id="UP000199258">
    <property type="component" value="Unassembled WGS sequence"/>
</dbReference>